<dbReference type="GO" id="GO:0015658">
    <property type="term" value="F:branched-chain amino acid transmembrane transporter activity"/>
    <property type="evidence" value="ECO:0007669"/>
    <property type="project" value="TreeGrafter"/>
</dbReference>
<organism evidence="7 8">
    <name type="scientific">Desulfomonile tiedjei</name>
    <dbReference type="NCBI Taxonomy" id="2358"/>
    <lineage>
        <taxon>Bacteria</taxon>
        <taxon>Pseudomonadati</taxon>
        <taxon>Thermodesulfobacteriota</taxon>
        <taxon>Desulfomonilia</taxon>
        <taxon>Desulfomonilales</taxon>
        <taxon>Desulfomonilaceae</taxon>
        <taxon>Desulfomonile</taxon>
    </lineage>
</organism>
<dbReference type="EMBL" id="JACRDE010000019">
    <property type="protein sequence ID" value="MBI5247964.1"/>
    <property type="molecule type" value="Genomic_DNA"/>
</dbReference>
<evidence type="ECO:0000256" key="1">
    <source>
        <dbReference type="ARBA" id="ARBA00005417"/>
    </source>
</evidence>
<dbReference type="GO" id="GO:0005524">
    <property type="term" value="F:ATP binding"/>
    <property type="evidence" value="ECO:0007669"/>
    <property type="project" value="UniProtKB-KW"/>
</dbReference>
<dbReference type="PANTHER" id="PTHR43820:SF2">
    <property type="entry name" value="ABC TRANSPORTER ATP-BINDING PROTEIN"/>
    <property type="match status" value="1"/>
</dbReference>
<dbReference type="InterPro" id="IPR052156">
    <property type="entry name" value="BCAA_Transport_ATP-bd_LivF"/>
</dbReference>
<evidence type="ECO:0000256" key="2">
    <source>
        <dbReference type="ARBA" id="ARBA00022448"/>
    </source>
</evidence>
<evidence type="ECO:0000313" key="8">
    <source>
        <dbReference type="Proteomes" id="UP000807825"/>
    </source>
</evidence>
<dbReference type="GO" id="GO:0015807">
    <property type="term" value="P:L-amino acid transport"/>
    <property type="evidence" value="ECO:0007669"/>
    <property type="project" value="TreeGrafter"/>
</dbReference>
<dbReference type="SUPFAM" id="SSF52540">
    <property type="entry name" value="P-loop containing nucleoside triphosphate hydrolases"/>
    <property type="match status" value="1"/>
</dbReference>
<protein>
    <submittedName>
        <fullName evidence="7">ABC transporter ATP-binding protein</fullName>
    </submittedName>
</protein>
<proteinExistence type="inferred from homology"/>
<dbReference type="InterPro" id="IPR027417">
    <property type="entry name" value="P-loop_NTPase"/>
</dbReference>
<keyword evidence="3" id="KW-0547">Nucleotide-binding</keyword>
<dbReference type="SMART" id="SM00382">
    <property type="entry name" value="AAA"/>
    <property type="match status" value="1"/>
</dbReference>
<dbReference type="CDD" id="cd03224">
    <property type="entry name" value="ABC_TM1139_LivF_branched"/>
    <property type="match status" value="1"/>
</dbReference>
<evidence type="ECO:0000256" key="3">
    <source>
        <dbReference type="ARBA" id="ARBA00022741"/>
    </source>
</evidence>
<dbReference type="GO" id="GO:0016887">
    <property type="term" value="F:ATP hydrolysis activity"/>
    <property type="evidence" value="ECO:0007669"/>
    <property type="project" value="InterPro"/>
</dbReference>
<name>A0A9D6Z1Q9_9BACT</name>
<dbReference type="AlphaFoldDB" id="A0A9D6Z1Q9"/>
<dbReference type="InterPro" id="IPR003593">
    <property type="entry name" value="AAA+_ATPase"/>
</dbReference>
<keyword evidence="5" id="KW-0029">Amino-acid transport</keyword>
<evidence type="ECO:0000313" key="7">
    <source>
        <dbReference type="EMBL" id="MBI5247964.1"/>
    </source>
</evidence>
<dbReference type="InterPro" id="IPR017871">
    <property type="entry name" value="ABC_transporter-like_CS"/>
</dbReference>
<gene>
    <name evidence="7" type="ORF">HY912_00585</name>
</gene>
<evidence type="ECO:0000259" key="6">
    <source>
        <dbReference type="PROSITE" id="PS50893"/>
    </source>
</evidence>
<dbReference type="Pfam" id="PF00005">
    <property type="entry name" value="ABC_tran"/>
    <property type="match status" value="1"/>
</dbReference>
<comment type="similarity">
    <text evidence="1">Belongs to the ABC transporter superfamily.</text>
</comment>
<dbReference type="PROSITE" id="PS50893">
    <property type="entry name" value="ABC_TRANSPORTER_2"/>
    <property type="match status" value="1"/>
</dbReference>
<dbReference type="Proteomes" id="UP000807825">
    <property type="component" value="Unassembled WGS sequence"/>
</dbReference>
<dbReference type="PROSITE" id="PS00211">
    <property type="entry name" value="ABC_TRANSPORTER_1"/>
    <property type="match status" value="1"/>
</dbReference>
<dbReference type="PANTHER" id="PTHR43820">
    <property type="entry name" value="HIGH-AFFINITY BRANCHED-CHAIN AMINO ACID TRANSPORT ATP-BINDING PROTEIN LIVF"/>
    <property type="match status" value="1"/>
</dbReference>
<sequence length="232" mass="25918">MLEVEKINTYYDTSHVLQNVSLKVAAGQSVALLGRNGAGKTTTLRSIMGLTPAKTGSINFEGKQIRGMQPYEIAKSGVSYMPDDLRVFVDLTCEENLEIARRVCKRSGHWTREKVEELFPVLADRRKQKGLSFSGGEKKMLSLGRALMMNPSLVLLDEPSEGLAPLVVRKLIETIGEIRRRGLTLLLADQNLKFCRQVCEYGYILEKGTVVHEGSMEAIWANDEVVKRYLAV</sequence>
<evidence type="ECO:0000256" key="4">
    <source>
        <dbReference type="ARBA" id="ARBA00022840"/>
    </source>
</evidence>
<evidence type="ECO:0000256" key="5">
    <source>
        <dbReference type="ARBA" id="ARBA00022970"/>
    </source>
</evidence>
<keyword evidence="2" id="KW-0813">Transport</keyword>
<dbReference type="InterPro" id="IPR003439">
    <property type="entry name" value="ABC_transporter-like_ATP-bd"/>
</dbReference>
<keyword evidence="4 7" id="KW-0067">ATP-binding</keyword>
<dbReference type="Gene3D" id="3.40.50.300">
    <property type="entry name" value="P-loop containing nucleotide triphosphate hydrolases"/>
    <property type="match status" value="1"/>
</dbReference>
<comment type="caution">
    <text evidence="7">The sequence shown here is derived from an EMBL/GenBank/DDBJ whole genome shotgun (WGS) entry which is preliminary data.</text>
</comment>
<reference evidence="7" key="1">
    <citation type="submission" date="2020-07" db="EMBL/GenBank/DDBJ databases">
        <title>Huge and variable diversity of episymbiotic CPR bacteria and DPANN archaea in groundwater ecosystems.</title>
        <authorList>
            <person name="He C.Y."/>
            <person name="Keren R."/>
            <person name="Whittaker M."/>
            <person name="Farag I.F."/>
            <person name="Doudna J."/>
            <person name="Cate J.H.D."/>
            <person name="Banfield J.F."/>
        </authorList>
    </citation>
    <scope>NUCLEOTIDE SEQUENCE</scope>
    <source>
        <strain evidence="7">NC_groundwater_1664_Pr3_B-0.1um_52_9</strain>
    </source>
</reference>
<accession>A0A9D6Z1Q9</accession>
<feature type="domain" description="ABC transporter" evidence="6">
    <location>
        <begin position="2"/>
        <end position="232"/>
    </location>
</feature>